<dbReference type="InterPro" id="IPR011055">
    <property type="entry name" value="Dup_hybrid_motif"/>
</dbReference>
<dbReference type="CDD" id="cd12797">
    <property type="entry name" value="M23_peptidase"/>
    <property type="match status" value="1"/>
</dbReference>
<gene>
    <name evidence="2" type="ORF">KZX47_10365</name>
</gene>
<protein>
    <submittedName>
        <fullName evidence="2">M23 family metallopeptidase</fullName>
    </submittedName>
</protein>
<dbReference type="PANTHER" id="PTHR21666">
    <property type="entry name" value="PEPTIDASE-RELATED"/>
    <property type="match status" value="1"/>
</dbReference>
<organism evidence="2 3">
    <name type="scientific">Thermus brevis</name>
    <dbReference type="NCBI Taxonomy" id="2862456"/>
    <lineage>
        <taxon>Bacteria</taxon>
        <taxon>Thermotogati</taxon>
        <taxon>Deinococcota</taxon>
        <taxon>Deinococci</taxon>
        <taxon>Thermales</taxon>
        <taxon>Thermaceae</taxon>
        <taxon>Thermus</taxon>
    </lineage>
</organism>
<accession>A0ABS7A1E2</accession>
<dbReference type="InterPro" id="IPR016047">
    <property type="entry name" value="M23ase_b-sheet_dom"/>
</dbReference>
<comment type="caution">
    <text evidence="2">The sequence shown here is derived from an EMBL/GenBank/DDBJ whole genome shotgun (WGS) entry which is preliminary data.</text>
</comment>
<evidence type="ECO:0000259" key="1">
    <source>
        <dbReference type="Pfam" id="PF01551"/>
    </source>
</evidence>
<sequence>MRVIHPFRYAERGRVDAGFLDPRYPEWRRQAGLAPAQHPGVDYNLQGTSGDGDLGYPVVAVANGRVVHARAHRVWGNVVLVEHPELAQALGLPYLATQYAHLAFLTVQEGEVLLAGEPVGSVGKGDPRAPFLAHLHFEVRIRPLPADYWPGMDVDAIRRSYLDPEAFFKEHLSPELRFTYPAGRIYLPGGGFWSTRRPVVVNLTRTDLVQIGLEEPLPQ</sequence>
<keyword evidence="3" id="KW-1185">Reference proteome</keyword>
<dbReference type="EMBL" id="JAHXRS010000019">
    <property type="protein sequence ID" value="MBW6395552.1"/>
    <property type="molecule type" value="Genomic_DNA"/>
</dbReference>
<name>A0ABS7A1E2_9DEIN</name>
<evidence type="ECO:0000313" key="2">
    <source>
        <dbReference type="EMBL" id="MBW6395552.1"/>
    </source>
</evidence>
<proteinExistence type="predicted"/>
<dbReference type="PANTHER" id="PTHR21666:SF270">
    <property type="entry name" value="MUREIN HYDROLASE ACTIVATOR ENVC"/>
    <property type="match status" value="1"/>
</dbReference>
<dbReference type="Gene3D" id="2.70.70.10">
    <property type="entry name" value="Glucose Permease (Domain IIA)"/>
    <property type="match status" value="1"/>
</dbReference>
<evidence type="ECO:0000313" key="3">
    <source>
        <dbReference type="Proteomes" id="UP000724268"/>
    </source>
</evidence>
<reference evidence="2 3" key="1">
    <citation type="submission" date="2021-07" db="EMBL/GenBank/DDBJ databases">
        <title>Thermus aquaticus gen. n. and sp. n., a nonsporulating extreme thermophile.</title>
        <authorList>
            <person name="Hu C.-J."/>
            <person name="Li W.-J."/>
            <person name="Xian W.-D."/>
        </authorList>
    </citation>
    <scope>NUCLEOTIDE SEQUENCE [LARGE SCALE GENOMIC DNA]</scope>
    <source>
        <strain evidence="2 3">SYSU G05001</strain>
    </source>
</reference>
<dbReference type="InterPro" id="IPR050570">
    <property type="entry name" value="Cell_wall_metabolism_enzyme"/>
</dbReference>
<dbReference type="Proteomes" id="UP000724268">
    <property type="component" value="Unassembled WGS sequence"/>
</dbReference>
<dbReference type="Pfam" id="PF01551">
    <property type="entry name" value="Peptidase_M23"/>
    <property type="match status" value="1"/>
</dbReference>
<feature type="domain" description="M23ase beta-sheet core" evidence="1">
    <location>
        <begin position="48"/>
        <end position="142"/>
    </location>
</feature>
<dbReference type="SUPFAM" id="SSF51261">
    <property type="entry name" value="Duplicated hybrid motif"/>
    <property type="match status" value="1"/>
</dbReference>
<dbReference type="RefSeq" id="WP_219760033.1">
    <property type="nucleotide sequence ID" value="NZ_JAHXRS010000019.1"/>
</dbReference>